<dbReference type="EMBL" id="MU275016">
    <property type="protein sequence ID" value="KAI0083011.1"/>
    <property type="molecule type" value="Genomic_DNA"/>
</dbReference>
<accession>A0ACB8TLY9</accession>
<gene>
    <name evidence="1" type="ORF">BDY19DRAFT_981275</name>
</gene>
<evidence type="ECO:0000313" key="1">
    <source>
        <dbReference type="EMBL" id="KAI0083011.1"/>
    </source>
</evidence>
<organism evidence="1 2">
    <name type="scientific">Irpex rosettiformis</name>
    <dbReference type="NCBI Taxonomy" id="378272"/>
    <lineage>
        <taxon>Eukaryota</taxon>
        <taxon>Fungi</taxon>
        <taxon>Dikarya</taxon>
        <taxon>Basidiomycota</taxon>
        <taxon>Agaricomycotina</taxon>
        <taxon>Agaricomycetes</taxon>
        <taxon>Polyporales</taxon>
        <taxon>Irpicaceae</taxon>
        <taxon>Irpex</taxon>
    </lineage>
</organism>
<dbReference type="Proteomes" id="UP001055072">
    <property type="component" value="Unassembled WGS sequence"/>
</dbReference>
<evidence type="ECO:0000313" key="2">
    <source>
        <dbReference type="Proteomes" id="UP001055072"/>
    </source>
</evidence>
<reference evidence="1" key="1">
    <citation type="journal article" date="2021" name="Environ. Microbiol.">
        <title>Gene family expansions and transcriptome signatures uncover fungal adaptations to wood decay.</title>
        <authorList>
            <person name="Hage H."/>
            <person name="Miyauchi S."/>
            <person name="Viragh M."/>
            <person name="Drula E."/>
            <person name="Min B."/>
            <person name="Chaduli D."/>
            <person name="Navarro D."/>
            <person name="Favel A."/>
            <person name="Norest M."/>
            <person name="Lesage-Meessen L."/>
            <person name="Balint B."/>
            <person name="Merenyi Z."/>
            <person name="de Eugenio L."/>
            <person name="Morin E."/>
            <person name="Martinez A.T."/>
            <person name="Baldrian P."/>
            <person name="Stursova M."/>
            <person name="Martinez M.J."/>
            <person name="Novotny C."/>
            <person name="Magnuson J.K."/>
            <person name="Spatafora J.W."/>
            <person name="Maurice S."/>
            <person name="Pangilinan J."/>
            <person name="Andreopoulos W."/>
            <person name="LaButti K."/>
            <person name="Hundley H."/>
            <person name="Na H."/>
            <person name="Kuo A."/>
            <person name="Barry K."/>
            <person name="Lipzen A."/>
            <person name="Henrissat B."/>
            <person name="Riley R."/>
            <person name="Ahrendt S."/>
            <person name="Nagy L.G."/>
            <person name="Grigoriev I.V."/>
            <person name="Martin F."/>
            <person name="Rosso M.N."/>
        </authorList>
    </citation>
    <scope>NUCLEOTIDE SEQUENCE</scope>
    <source>
        <strain evidence="1">CBS 384.51</strain>
    </source>
</reference>
<sequence length="81" mass="8802">MTRPVHFSLSIFPYLFHLSHTHLLLEFQSTSHAFPSICSTVSAVPSSLLSLGATPSSHIAQSAAQVQPLYRCITQSAVVYS</sequence>
<protein>
    <submittedName>
        <fullName evidence="1">Uncharacterized protein</fullName>
    </submittedName>
</protein>
<keyword evidence="2" id="KW-1185">Reference proteome</keyword>
<comment type="caution">
    <text evidence="1">The sequence shown here is derived from an EMBL/GenBank/DDBJ whole genome shotgun (WGS) entry which is preliminary data.</text>
</comment>
<name>A0ACB8TLY9_9APHY</name>
<proteinExistence type="predicted"/>